<feature type="coiled-coil region" evidence="6">
    <location>
        <begin position="614"/>
        <end position="696"/>
    </location>
</feature>
<feature type="domain" description="Kinesin motor" evidence="8">
    <location>
        <begin position="4"/>
        <end position="360"/>
    </location>
</feature>
<dbReference type="InterPro" id="IPR036961">
    <property type="entry name" value="Kinesin_motor_dom_sf"/>
</dbReference>
<dbReference type="AlphaFoldDB" id="A0A8J6BUP8"/>
<dbReference type="PROSITE" id="PS00411">
    <property type="entry name" value="KINESIN_MOTOR_1"/>
    <property type="match status" value="1"/>
</dbReference>
<dbReference type="InterPro" id="IPR001752">
    <property type="entry name" value="Kinesin_motor_dom"/>
</dbReference>
<dbReference type="Gene3D" id="3.40.850.10">
    <property type="entry name" value="Kinesin motor domain"/>
    <property type="match status" value="1"/>
</dbReference>
<organism evidence="9 10">
    <name type="scientific">Carpediemonas membranifera</name>
    <dbReference type="NCBI Taxonomy" id="201153"/>
    <lineage>
        <taxon>Eukaryota</taxon>
        <taxon>Metamonada</taxon>
        <taxon>Carpediemonas-like organisms</taxon>
        <taxon>Carpediemonas</taxon>
    </lineage>
</organism>
<keyword evidence="4 5" id="KW-0505">Motor protein</keyword>
<keyword evidence="1 5" id="KW-0547">Nucleotide-binding</keyword>
<evidence type="ECO:0000256" key="2">
    <source>
        <dbReference type="ARBA" id="ARBA00022840"/>
    </source>
</evidence>
<dbReference type="GO" id="GO:0008017">
    <property type="term" value="F:microtubule binding"/>
    <property type="evidence" value="ECO:0007669"/>
    <property type="project" value="InterPro"/>
</dbReference>
<dbReference type="Gene3D" id="2.60.200.20">
    <property type="match status" value="1"/>
</dbReference>
<evidence type="ECO:0000256" key="4">
    <source>
        <dbReference type="ARBA" id="ARBA00023175"/>
    </source>
</evidence>
<evidence type="ECO:0000313" key="9">
    <source>
        <dbReference type="EMBL" id="KAG9390576.1"/>
    </source>
</evidence>
<dbReference type="Pfam" id="PF12423">
    <property type="entry name" value="KIF1B"/>
    <property type="match status" value="1"/>
</dbReference>
<name>A0A8J6BUP8_9EUKA</name>
<evidence type="ECO:0000256" key="5">
    <source>
        <dbReference type="PROSITE-ProRule" id="PRU00283"/>
    </source>
</evidence>
<dbReference type="InterPro" id="IPR027417">
    <property type="entry name" value="P-loop_NTPase"/>
</dbReference>
<dbReference type="GO" id="GO:0007018">
    <property type="term" value="P:microtubule-based movement"/>
    <property type="evidence" value="ECO:0007669"/>
    <property type="project" value="InterPro"/>
</dbReference>
<dbReference type="SUPFAM" id="SSF49879">
    <property type="entry name" value="SMAD/FHA domain"/>
    <property type="match status" value="1"/>
</dbReference>
<comment type="similarity">
    <text evidence="5">Belongs to the TRAFAC class myosin-kinesin ATPase superfamily. Kinesin family.</text>
</comment>
<dbReference type="Proteomes" id="UP000717585">
    <property type="component" value="Unassembled WGS sequence"/>
</dbReference>
<feature type="region of interest" description="Disordered" evidence="7">
    <location>
        <begin position="1006"/>
        <end position="1029"/>
    </location>
</feature>
<evidence type="ECO:0000256" key="3">
    <source>
        <dbReference type="ARBA" id="ARBA00023054"/>
    </source>
</evidence>
<dbReference type="PRINTS" id="PR00380">
    <property type="entry name" value="KINESINHEAVY"/>
</dbReference>
<proteinExistence type="inferred from homology"/>
<dbReference type="GO" id="GO:0003777">
    <property type="term" value="F:microtubule motor activity"/>
    <property type="evidence" value="ECO:0007669"/>
    <property type="project" value="InterPro"/>
</dbReference>
<dbReference type="PANTHER" id="PTHR47117">
    <property type="entry name" value="STAR-RELATED LIPID TRANSFER PROTEIN 9"/>
    <property type="match status" value="1"/>
</dbReference>
<dbReference type="PROSITE" id="PS50067">
    <property type="entry name" value="KINESIN_MOTOR_2"/>
    <property type="match status" value="1"/>
</dbReference>
<dbReference type="InterPro" id="IPR008984">
    <property type="entry name" value="SMAD_FHA_dom_sf"/>
</dbReference>
<dbReference type="SMART" id="SM00129">
    <property type="entry name" value="KISc"/>
    <property type="match status" value="1"/>
</dbReference>
<comment type="caution">
    <text evidence="9">The sequence shown here is derived from an EMBL/GenBank/DDBJ whole genome shotgun (WGS) entry which is preliminary data.</text>
</comment>
<evidence type="ECO:0000259" key="8">
    <source>
        <dbReference type="PROSITE" id="PS50067"/>
    </source>
</evidence>
<feature type="binding site" evidence="5">
    <location>
        <begin position="97"/>
        <end position="104"/>
    </location>
    <ligand>
        <name>ATP</name>
        <dbReference type="ChEBI" id="CHEBI:30616"/>
    </ligand>
</feature>
<dbReference type="GO" id="GO:0005524">
    <property type="term" value="F:ATP binding"/>
    <property type="evidence" value="ECO:0007669"/>
    <property type="project" value="UniProtKB-UniRule"/>
</dbReference>
<evidence type="ECO:0000256" key="6">
    <source>
        <dbReference type="SAM" id="Coils"/>
    </source>
</evidence>
<dbReference type="InterPro" id="IPR022140">
    <property type="entry name" value="Kinesin-like_KIF1-typ"/>
</dbReference>
<dbReference type="SUPFAM" id="SSF52540">
    <property type="entry name" value="P-loop containing nucleoside triphosphate hydrolases"/>
    <property type="match status" value="1"/>
</dbReference>
<dbReference type="Pfam" id="PF00225">
    <property type="entry name" value="Kinesin"/>
    <property type="match status" value="1"/>
</dbReference>
<evidence type="ECO:0000313" key="10">
    <source>
        <dbReference type="Proteomes" id="UP000717585"/>
    </source>
</evidence>
<protein>
    <submittedName>
        <fullName evidence="9">Kinesin protein 1B</fullName>
    </submittedName>
</protein>
<dbReference type="FunFam" id="3.40.850.10:FF:000063">
    <property type="entry name" value="Kinesin-like protein"/>
    <property type="match status" value="1"/>
</dbReference>
<keyword evidence="10" id="KW-1185">Reference proteome</keyword>
<reference evidence="9" key="1">
    <citation type="submission" date="2021-05" db="EMBL/GenBank/DDBJ databases">
        <title>A free-living protist that lacks canonical eukaryotic 1 DNA replication and segregation systems.</title>
        <authorList>
            <person name="Salas-Leiva D.E."/>
            <person name="Tromer E.C."/>
            <person name="Curtis B.A."/>
            <person name="Jerlstrom-Hultqvist J."/>
            <person name="Kolisko M."/>
            <person name="Yi Z."/>
            <person name="Salas-Leiva J.S."/>
            <person name="Gallot-Lavallee L."/>
            <person name="Kops G.J.P.L."/>
            <person name="Archibald J.M."/>
            <person name="Simpson A.G.B."/>
            <person name="Roger A.J."/>
        </authorList>
    </citation>
    <scope>NUCLEOTIDE SEQUENCE</scope>
    <source>
        <strain evidence="9">BICM</strain>
    </source>
</reference>
<keyword evidence="2 5" id="KW-0067">ATP-binding</keyword>
<gene>
    <name evidence="9" type="ORF">J8273_7927</name>
</gene>
<dbReference type="OrthoDB" id="3176171at2759"/>
<dbReference type="EMBL" id="JAHDYR010000064">
    <property type="protein sequence ID" value="KAG9390576.1"/>
    <property type="molecule type" value="Genomic_DNA"/>
</dbReference>
<accession>A0A8J6BUP8</accession>
<evidence type="ECO:0000256" key="7">
    <source>
        <dbReference type="SAM" id="MobiDB-lite"/>
    </source>
</evidence>
<dbReference type="InterPro" id="IPR019821">
    <property type="entry name" value="Kinesin_motor_CS"/>
</dbReference>
<sequence>MSDAVRVAVRVRPFNQREKDRKANVIIEMPENNPGMVRITNPKETNVPPKDFKFDFAYWSHDNSRKNHGQQDLFDDLGTDILTQAFNGYNTTIFAYGQTGSGKSYSIMGYGEDKGIIPLAVRDLFVRLDKLRAKPIDEEGNEMTYTVEVAYLEIYNEIVRDLFNPANNKQGGLKIREDVKKGIYVENLSRLQVSSADEIERLIDTGAKNRTVAATAMNATSSRSHSVFTIYFKQTKLNKGTLQASDIESKINLVDLAGSERAASTGALSAGADSSTFKEGCAINKSLSALGNVISALADKAKNPKAKMVVPYRDSSLTRLLQESLGGNSKTAMVAALSPADINYEETLSTLRYADRAKKIKNSAKKNESPNAKLIRELKEEIQRLRAELAARNGTGAPAPVAGDATAESVDPAIMAKLEDSWREKMEAKMREELAKEQERNKALMGGASVNIKQPHLVNLHEDPMMNETLVYSLTDKDTIVFGKKDAADPPDIPLQGVGIVHRHCAFHSEKIGGDGDDEVWEVTLTPAQGAEVHRNGDRMSDPATLAMGDRIIIGKNYTFKFIDPKRLKELQEEAAAQGLVYQPPPIDFRMAHKEFGDKQMASKGMTQVDPVEAAAMDEKIKELEERIKLQQAEAEARLKEQEDLLKKTAKGTTDAQAAFRQATFKAQQEEMKQKMAEMERELESQRQSAVKKAEARNILEDLLGRALPLIDEANVISEELDRGMTFEVELRQDVHGKDDQTQVMVAATDPDIDRRALWEFDDFEERLYVMRELFNNYQEVGEDALKDLPLDQDPFYDENRAELIGSAQLLLELTSYGIPSELKTPIVDSTSKERGILELGVYPVTEDGVEGEIDDDDWCEPGTVARLKVKVVKVMGLPHNLCKNVHVKYHWFIEDPVTSEKCPVVTTNPAINHEHTFIADPVTPEFLNFLKEDVLIVDVYGEQTKEARPMTTAQDQRRNSIMPGNPAFISRRHSMIPPPRDGAPPALFETDATTGMSLAIPEDGELSATSADSGSGSPGMFPTKLAPTGHSRRTSMLGIVMENGSIQNYVDSDKEIAKDVVIDGVKYDKVEYLIENGREVEVRYVVQKQSSGACAIL</sequence>
<evidence type="ECO:0000256" key="1">
    <source>
        <dbReference type="ARBA" id="ARBA00022741"/>
    </source>
</evidence>
<keyword evidence="3 6" id="KW-0175">Coiled coil</keyword>